<evidence type="ECO:0000256" key="4">
    <source>
        <dbReference type="ARBA" id="ARBA00060557"/>
    </source>
</evidence>
<dbReference type="FunFam" id="3.40.50.720:FF:000077">
    <property type="entry name" value="L-threonine 3-dehydrogenase, mitochondrial"/>
    <property type="match status" value="1"/>
</dbReference>
<evidence type="ECO:0000313" key="9">
    <source>
        <dbReference type="Proteomes" id="UP001150907"/>
    </source>
</evidence>
<evidence type="ECO:0000256" key="5">
    <source>
        <dbReference type="ARBA" id="ARBA00066604"/>
    </source>
</evidence>
<dbReference type="SUPFAM" id="SSF51735">
    <property type="entry name" value="NAD(P)-binding Rossmann-fold domains"/>
    <property type="match status" value="1"/>
</dbReference>
<gene>
    <name evidence="8" type="ORF">H4R26_000830</name>
</gene>
<dbReference type="GO" id="GO:0006567">
    <property type="term" value="P:L-threonine catabolic process"/>
    <property type="evidence" value="ECO:0007669"/>
    <property type="project" value="TreeGrafter"/>
</dbReference>
<dbReference type="GO" id="GO:0008743">
    <property type="term" value="F:L-threonine 3-dehydrogenase activity"/>
    <property type="evidence" value="ECO:0007669"/>
    <property type="project" value="UniProtKB-EC"/>
</dbReference>
<sequence length="367" mass="40244">MLPLRHSLLRTSLPRIALARRLYATARPPRVLVTGSLGQLGTTMVNTLRAKFGSENVVASDIKKPSMEQRSTGPFVYADVLNYRALEQIVVDYGIDWVVHFSAVLSAAGERNPALGLNVNITGFQNVLDLAKAHNLRLLSPSTMGAFGPTTPKDATPDLTIMRPNTIYGITKVHMELLGEYYREKYNVDFRSLRYPGIISADSPPGGGTTDYAVDIFHAALKHNSYESFLAADTRLPMAYIDDCIVGTMQLLEAPQEALTQRVYNVHACDFSPAELAMEIRRQHSDAFAIAYRPDFRQAIADTWPRTMADEPARRDWGWNPVFGTADIVRIMLDKLGPVYAAAAAAADGTAPPLPIVEDLPAAVVAS</sequence>
<evidence type="ECO:0000256" key="2">
    <source>
        <dbReference type="ARBA" id="ARBA00050613"/>
    </source>
</evidence>
<comment type="catalytic activity">
    <reaction evidence="2">
        <text>L-threonine + NAD(+) = (2S)-2-amino-3-oxobutanoate + NADH + H(+)</text>
        <dbReference type="Rhea" id="RHEA:13161"/>
        <dbReference type="ChEBI" id="CHEBI:15378"/>
        <dbReference type="ChEBI" id="CHEBI:57540"/>
        <dbReference type="ChEBI" id="CHEBI:57926"/>
        <dbReference type="ChEBI" id="CHEBI:57945"/>
        <dbReference type="ChEBI" id="CHEBI:78948"/>
        <dbReference type="EC" id="1.1.1.103"/>
    </reaction>
</comment>
<comment type="similarity">
    <text evidence="1">Belongs to the NAD(P)-dependent epimerase/dehydratase family.</text>
</comment>
<evidence type="ECO:0000256" key="6">
    <source>
        <dbReference type="ARBA" id="ARBA00069940"/>
    </source>
</evidence>
<dbReference type="InterPro" id="IPR036291">
    <property type="entry name" value="NAD(P)-bd_dom_sf"/>
</dbReference>
<comment type="pathway">
    <text evidence="4">Amino-acid degradation; L-threonine degradation via oxydo-reductase pathway; glycine from L-threonine: step 1/2.</text>
</comment>
<dbReference type="EC" id="1.1.1.103" evidence="5"/>
<organism evidence="8 9">
    <name type="scientific">Coemansia thaxteri</name>
    <dbReference type="NCBI Taxonomy" id="2663907"/>
    <lineage>
        <taxon>Eukaryota</taxon>
        <taxon>Fungi</taxon>
        <taxon>Fungi incertae sedis</taxon>
        <taxon>Zoopagomycota</taxon>
        <taxon>Kickxellomycotina</taxon>
        <taxon>Kickxellomycetes</taxon>
        <taxon>Kickxellales</taxon>
        <taxon>Kickxellaceae</taxon>
        <taxon>Coemansia</taxon>
    </lineage>
</organism>
<dbReference type="Gene3D" id="3.40.50.720">
    <property type="entry name" value="NAD(P)-binding Rossmann-like Domain"/>
    <property type="match status" value="1"/>
</dbReference>
<comment type="caution">
    <text evidence="8">The sequence shown here is derived from an EMBL/GenBank/DDBJ whole genome shotgun (WGS) entry which is preliminary data.</text>
</comment>
<evidence type="ECO:0000313" key="8">
    <source>
        <dbReference type="EMBL" id="KAJ2007348.1"/>
    </source>
</evidence>
<accession>A0A9W8EJT9</accession>
<dbReference type="PANTHER" id="PTHR42687">
    <property type="entry name" value="L-THREONINE 3-DEHYDROGENASE"/>
    <property type="match status" value="1"/>
</dbReference>
<dbReference type="Proteomes" id="UP001150907">
    <property type="component" value="Unassembled WGS sequence"/>
</dbReference>
<name>A0A9W8EJT9_9FUNG</name>
<dbReference type="AlphaFoldDB" id="A0A9W8EJT9"/>
<comment type="function">
    <text evidence="3">Catalyzes the NAD(+)-dependent oxidation of L-threonine to 2-amino-3-ketobutyrate, mediating L-threonine catabolism.</text>
</comment>
<evidence type="ECO:0000256" key="1">
    <source>
        <dbReference type="ARBA" id="ARBA00007637"/>
    </source>
</evidence>
<feature type="domain" description="NAD-dependent epimerase/dehydratase" evidence="7">
    <location>
        <begin position="31"/>
        <end position="266"/>
    </location>
</feature>
<protein>
    <recommendedName>
        <fullName evidence="6">L-threonine 3-dehydrogenase, mitochondrial</fullName>
        <ecNumber evidence="5">1.1.1.103</ecNumber>
    </recommendedName>
</protein>
<dbReference type="EMBL" id="JANBQF010000029">
    <property type="protein sequence ID" value="KAJ2007348.1"/>
    <property type="molecule type" value="Genomic_DNA"/>
</dbReference>
<keyword evidence="9" id="KW-1185">Reference proteome</keyword>
<reference evidence="8" key="1">
    <citation type="submission" date="2022-07" db="EMBL/GenBank/DDBJ databases">
        <title>Phylogenomic reconstructions and comparative analyses of Kickxellomycotina fungi.</title>
        <authorList>
            <person name="Reynolds N.K."/>
            <person name="Stajich J.E."/>
            <person name="Barry K."/>
            <person name="Grigoriev I.V."/>
            <person name="Crous P."/>
            <person name="Smith M.E."/>
        </authorList>
    </citation>
    <scope>NUCLEOTIDE SEQUENCE</scope>
    <source>
        <strain evidence="8">IMI 214461</strain>
    </source>
</reference>
<dbReference type="InterPro" id="IPR051225">
    <property type="entry name" value="NAD(P)_epim/dehydratase"/>
</dbReference>
<dbReference type="Pfam" id="PF01370">
    <property type="entry name" value="Epimerase"/>
    <property type="match status" value="1"/>
</dbReference>
<evidence type="ECO:0000259" key="7">
    <source>
        <dbReference type="Pfam" id="PF01370"/>
    </source>
</evidence>
<dbReference type="OrthoDB" id="331544at2759"/>
<dbReference type="PANTHER" id="PTHR42687:SF1">
    <property type="entry name" value="L-THREONINE 3-DEHYDROGENASE, MITOCHONDRIAL"/>
    <property type="match status" value="1"/>
</dbReference>
<proteinExistence type="inferred from homology"/>
<dbReference type="InterPro" id="IPR001509">
    <property type="entry name" value="Epimerase_deHydtase"/>
</dbReference>
<evidence type="ECO:0000256" key="3">
    <source>
        <dbReference type="ARBA" id="ARBA00059023"/>
    </source>
</evidence>